<comment type="caution">
    <text evidence="3">The sequence shown here is derived from an EMBL/GenBank/DDBJ whole genome shotgun (WGS) entry which is preliminary data.</text>
</comment>
<dbReference type="EMBL" id="NEDP02001185">
    <property type="protein sequence ID" value="OWF53916.1"/>
    <property type="molecule type" value="Genomic_DNA"/>
</dbReference>
<dbReference type="AlphaFoldDB" id="A0A210QYV2"/>
<evidence type="ECO:0000313" key="3">
    <source>
        <dbReference type="EMBL" id="OWF53916.1"/>
    </source>
</evidence>
<feature type="signal peptide" evidence="2">
    <location>
        <begin position="1"/>
        <end position="26"/>
    </location>
</feature>
<organism evidence="3 4">
    <name type="scientific">Mizuhopecten yessoensis</name>
    <name type="common">Japanese scallop</name>
    <name type="synonym">Patinopecten yessoensis</name>
    <dbReference type="NCBI Taxonomy" id="6573"/>
    <lineage>
        <taxon>Eukaryota</taxon>
        <taxon>Metazoa</taxon>
        <taxon>Spiralia</taxon>
        <taxon>Lophotrochozoa</taxon>
        <taxon>Mollusca</taxon>
        <taxon>Bivalvia</taxon>
        <taxon>Autobranchia</taxon>
        <taxon>Pteriomorphia</taxon>
        <taxon>Pectinida</taxon>
        <taxon>Pectinoidea</taxon>
        <taxon>Pectinidae</taxon>
        <taxon>Mizuhopecten</taxon>
    </lineage>
</organism>
<evidence type="ECO:0008006" key="5">
    <source>
        <dbReference type="Google" id="ProtNLM"/>
    </source>
</evidence>
<protein>
    <recommendedName>
        <fullName evidence="5">Protein shisa-5</fullName>
    </recommendedName>
</protein>
<accession>A0A210QYV2</accession>
<dbReference type="OrthoDB" id="6150388at2759"/>
<keyword evidence="1" id="KW-0472">Membrane</keyword>
<dbReference type="Proteomes" id="UP000242188">
    <property type="component" value="Unassembled WGS sequence"/>
</dbReference>
<evidence type="ECO:0000256" key="2">
    <source>
        <dbReference type="SAM" id="SignalP"/>
    </source>
</evidence>
<keyword evidence="2" id="KW-0732">Signal</keyword>
<name>A0A210QYV2_MIZYE</name>
<evidence type="ECO:0000313" key="4">
    <source>
        <dbReference type="Proteomes" id="UP000242188"/>
    </source>
</evidence>
<feature type="transmembrane region" description="Helical" evidence="1">
    <location>
        <begin position="86"/>
        <end position="112"/>
    </location>
</feature>
<sequence>MDGRLQTRIEVAAAVLLVCLVQLGESGECCKAHYNIIGNEVSNEQKWCDNYCCFNLLKYDCCDNILLQAPVDMRMDFCTAWFTAHWYIPVLIVLAILGAIITCCVCCCCACCRNRTSGAVLMPAEPQGMLVVTHQAQPNDQSSSPANPFNTDLQAQRDEVGVGIPTHCAESGGQLGVVFGRMFNWCYGERLGCPTEFQIWIKIKTDLVIDSVRIYVMTINQHIVLIDVITCQINPIVNKM</sequence>
<keyword evidence="1" id="KW-1133">Transmembrane helix</keyword>
<reference evidence="3 4" key="1">
    <citation type="journal article" date="2017" name="Nat. Ecol. Evol.">
        <title>Scallop genome provides insights into evolution of bilaterian karyotype and development.</title>
        <authorList>
            <person name="Wang S."/>
            <person name="Zhang J."/>
            <person name="Jiao W."/>
            <person name="Li J."/>
            <person name="Xun X."/>
            <person name="Sun Y."/>
            <person name="Guo X."/>
            <person name="Huan P."/>
            <person name="Dong B."/>
            <person name="Zhang L."/>
            <person name="Hu X."/>
            <person name="Sun X."/>
            <person name="Wang J."/>
            <person name="Zhao C."/>
            <person name="Wang Y."/>
            <person name="Wang D."/>
            <person name="Huang X."/>
            <person name="Wang R."/>
            <person name="Lv J."/>
            <person name="Li Y."/>
            <person name="Zhang Z."/>
            <person name="Liu B."/>
            <person name="Lu W."/>
            <person name="Hui Y."/>
            <person name="Liang J."/>
            <person name="Zhou Z."/>
            <person name="Hou R."/>
            <person name="Li X."/>
            <person name="Liu Y."/>
            <person name="Li H."/>
            <person name="Ning X."/>
            <person name="Lin Y."/>
            <person name="Zhao L."/>
            <person name="Xing Q."/>
            <person name="Dou J."/>
            <person name="Li Y."/>
            <person name="Mao J."/>
            <person name="Guo H."/>
            <person name="Dou H."/>
            <person name="Li T."/>
            <person name="Mu C."/>
            <person name="Jiang W."/>
            <person name="Fu Q."/>
            <person name="Fu X."/>
            <person name="Miao Y."/>
            <person name="Liu J."/>
            <person name="Yu Q."/>
            <person name="Li R."/>
            <person name="Liao H."/>
            <person name="Li X."/>
            <person name="Kong Y."/>
            <person name="Jiang Z."/>
            <person name="Chourrout D."/>
            <person name="Li R."/>
            <person name="Bao Z."/>
        </authorList>
    </citation>
    <scope>NUCLEOTIDE SEQUENCE [LARGE SCALE GENOMIC DNA]</scope>
    <source>
        <strain evidence="3 4">PY_sf001</strain>
    </source>
</reference>
<keyword evidence="4" id="KW-1185">Reference proteome</keyword>
<proteinExistence type="predicted"/>
<feature type="chain" id="PRO_5013075189" description="Protein shisa-5" evidence="2">
    <location>
        <begin position="27"/>
        <end position="240"/>
    </location>
</feature>
<gene>
    <name evidence="3" type="ORF">KP79_PYT13102</name>
</gene>
<keyword evidence="1" id="KW-0812">Transmembrane</keyword>
<evidence type="ECO:0000256" key="1">
    <source>
        <dbReference type="SAM" id="Phobius"/>
    </source>
</evidence>